<dbReference type="Pfam" id="PF05853">
    <property type="entry name" value="BKACE"/>
    <property type="match status" value="2"/>
</dbReference>
<dbReference type="Proteomes" id="UP001614391">
    <property type="component" value="Unassembled WGS sequence"/>
</dbReference>
<keyword evidence="2" id="KW-1185">Reference proteome</keyword>
<gene>
    <name evidence="1" type="ORF">ACIGW0_13110</name>
</gene>
<proteinExistence type="predicted"/>
<dbReference type="EMBL" id="JBITYT010000005">
    <property type="protein sequence ID" value="MFI9120319.1"/>
    <property type="molecule type" value="Genomic_DNA"/>
</dbReference>
<protein>
    <submittedName>
        <fullName evidence="1">3-keto-5-aminohexanoate cleavage protein</fullName>
    </submittedName>
</protein>
<dbReference type="InterPro" id="IPR013785">
    <property type="entry name" value="Aldolase_TIM"/>
</dbReference>
<accession>A0ABW8CUW8</accession>
<reference evidence="1 2" key="1">
    <citation type="submission" date="2024-10" db="EMBL/GenBank/DDBJ databases">
        <title>The Natural Products Discovery Center: Release of the First 8490 Sequenced Strains for Exploring Actinobacteria Biosynthetic Diversity.</title>
        <authorList>
            <person name="Kalkreuter E."/>
            <person name="Kautsar S.A."/>
            <person name="Yang D."/>
            <person name="Bader C.D."/>
            <person name="Teijaro C.N."/>
            <person name="Fluegel L."/>
            <person name="Davis C.M."/>
            <person name="Simpson J.R."/>
            <person name="Lauterbach L."/>
            <person name="Steele A.D."/>
            <person name="Gui C."/>
            <person name="Meng S."/>
            <person name="Li G."/>
            <person name="Viehrig K."/>
            <person name="Ye F."/>
            <person name="Su P."/>
            <person name="Kiefer A.F."/>
            <person name="Nichols A."/>
            <person name="Cepeda A.J."/>
            <person name="Yan W."/>
            <person name="Fan B."/>
            <person name="Jiang Y."/>
            <person name="Adhikari A."/>
            <person name="Zheng C.-J."/>
            <person name="Schuster L."/>
            <person name="Cowan T.M."/>
            <person name="Smanski M.J."/>
            <person name="Chevrette M.G."/>
            <person name="De Carvalho L.P.S."/>
            <person name="Shen B."/>
        </authorList>
    </citation>
    <scope>NUCLEOTIDE SEQUENCE [LARGE SCALE GENOMIC DNA]</scope>
    <source>
        <strain evidence="1 2">NPDC053346</strain>
    </source>
</reference>
<dbReference type="PANTHER" id="PTHR37418">
    <property type="entry name" value="3-KETO-5-AMINOHEXANOATE CLEAVAGE ENZYME-RELATED"/>
    <property type="match status" value="1"/>
</dbReference>
<organism evidence="1 2">
    <name type="scientific">Streptomyces bikiniensis</name>
    <dbReference type="NCBI Taxonomy" id="1896"/>
    <lineage>
        <taxon>Bacteria</taxon>
        <taxon>Bacillati</taxon>
        <taxon>Actinomycetota</taxon>
        <taxon>Actinomycetes</taxon>
        <taxon>Kitasatosporales</taxon>
        <taxon>Streptomycetaceae</taxon>
        <taxon>Streptomyces</taxon>
    </lineage>
</organism>
<dbReference type="RefSeq" id="WP_399614188.1">
    <property type="nucleotide sequence ID" value="NZ_JBITYT010000005.1"/>
</dbReference>
<evidence type="ECO:0000313" key="2">
    <source>
        <dbReference type="Proteomes" id="UP001614391"/>
    </source>
</evidence>
<dbReference type="InterPro" id="IPR008567">
    <property type="entry name" value="BKACE"/>
</dbReference>
<evidence type="ECO:0000313" key="1">
    <source>
        <dbReference type="EMBL" id="MFI9120319.1"/>
    </source>
</evidence>
<dbReference type="PANTHER" id="PTHR37418:SF1">
    <property type="entry name" value="3-KETO-5-AMINOHEXANOATE CLEAVAGE PROTEIN"/>
    <property type="match status" value="1"/>
</dbReference>
<name>A0ABW8CUW8_STRBI</name>
<sequence length="246" mass="25426">MLQVCLNGVRSRDEGRHIPVSPAELAAEAVRAVEAGAEDVHLHPRGAGGLDSLEPGAVGEAVGAVRAAVPAGVRVGVTTGAWAAPDPERRVELIRAWTVLPDHASVNWHEEGAEAVADALLGRGIGVEAGVWSGTDGARRFRAWPSAHRVLRVLAEVTDTGPATATATATALLRELGDDLPAPLLLHGEDGGAWPVLRAAAALGLPTRIGLEDTLTLPDGSPATGNAHLVRAARDILDEHDGRSKP</sequence>
<dbReference type="Gene3D" id="3.20.20.70">
    <property type="entry name" value="Aldolase class I"/>
    <property type="match status" value="1"/>
</dbReference>
<comment type="caution">
    <text evidence="1">The sequence shown here is derived from an EMBL/GenBank/DDBJ whole genome shotgun (WGS) entry which is preliminary data.</text>
</comment>